<reference evidence="2 3" key="1">
    <citation type="submission" date="2016-07" db="EMBL/GenBank/DDBJ databases">
        <title>Pervasive Adenine N6-methylation of Active Genes in Fungi.</title>
        <authorList>
            <consortium name="DOE Joint Genome Institute"/>
            <person name="Mondo S.J."/>
            <person name="Dannebaum R.O."/>
            <person name="Kuo R.C."/>
            <person name="Labutti K."/>
            <person name="Haridas S."/>
            <person name="Kuo A."/>
            <person name="Salamov A."/>
            <person name="Ahrendt S.R."/>
            <person name="Lipzen A."/>
            <person name="Sullivan W."/>
            <person name="Andreopoulos W.B."/>
            <person name="Clum A."/>
            <person name="Lindquist E."/>
            <person name="Daum C."/>
            <person name="Ramamoorthy G.K."/>
            <person name="Gryganskyi A."/>
            <person name="Culley D."/>
            <person name="Magnuson J.K."/>
            <person name="James T.Y."/>
            <person name="O'Malley M.A."/>
            <person name="Stajich J.E."/>
            <person name="Spatafora J.W."/>
            <person name="Visel A."/>
            <person name="Grigoriev I.V."/>
        </authorList>
    </citation>
    <scope>NUCLEOTIDE SEQUENCE [LARGE SCALE GENOMIC DNA]</scope>
    <source>
        <strain evidence="2 3">PL171</strain>
    </source>
</reference>
<comment type="caution">
    <text evidence="2">The sequence shown here is derived from an EMBL/GenBank/DDBJ whole genome shotgun (WGS) entry which is preliminary data.</text>
</comment>
<feature type="region of interest" description="Disordered" evidence="1">
    <location>
        <begin position="13"/>
        <end position="60"/>
    </location>
</feature>
<evidence type="ECO:0000313" key="2">
    <source>
        <dbReference type="EMBL" id="ORZ33651.1"/>
    </source>
</evidence>
<gene>
    <name evidence="2" type="ORF">BCR44DRAFT_194817</name>
</gene>
<organism evidence="2 3">
    <name type="scientific">Catenaria anguillulae PL171</name>
    <dbReference type="NCBI Taxonomy" id="765915"/>
    <lineage>
        <taxon>Eukaryota</taxon>
        <taxon>Fungi</taxon>
        <taxon>Fungi incertae sedis</taxon>
        <taxon>Blastocladiomycota</taxon>
        <taxon>Blastocladiomycetes</taxon>
        <taxon>Blastocladiales</taxon>
        <taxon>Catenariaceae</taxon>
        <taxon>Catenaria</taxon>
    </lineage>
</organism>
<dbReference type="EMBL" id="MCFL01000034">
    <property type="protein sequence ID" value="ORZ33651.1"/>
    <property type="molecule type" value="Genomic_DNA"/>
</dbReference>
<keyword evidence="3" id="KW-1185">Reference proteome</keyword>
<dbReference type="Proteomes" id="UP000193411">
    <property type="component" value="Unassembled WGS sequence"/>
</dbReference>
<proteinExistence type="predicted"/>
<accession>A0A1Y2HIF0</accession>
<evidence type="ECO:0000256" key="1">
    <source>
        <dbReference type="SAM" id="MobiDB-lite"/>
    </source>
</evidence>
<sequence length="124" mass="13483">MPVCRRCHLLYTRDSAPSPAPNPSTSSSTQPSHASAPTSQDQHTAIAMAAKDTAASTTSTPKCRYHPDMFVCRPHAADHYAFEINDQFMKDLKGWPAKFWDCCGAETADAPGCVVAEEHVPAYD</sequence>
<dbReference type="AlphaFoldDB" id="A0A1Y2HIF0"/>
<feature type="compositionally biased region" description="Low complexity" evidence="1">
    <location>
        <begin position="23"/>
        <end position="60"/>
    </location>
</feature>
<protein>
    <submittedName>
        <fullName evidence="2">Uncharacterized protein</fullName>
    </submittedName>
</protein>
<name>A0A1Y2HIF0_9FUNG</name>
<evidence type="ECO:0000313" key="3">
    <source>
        <dbReference type="Proteomes" id="UP000193411"/>
    </source>
</evidence>
<dbReference type="OrthoDB" id="73371at2759"/>